<feature type="region of interest" description="Disordered" evidence="3">
    <location>
        <begin position="244"/>
        <end position="269"/>
    </location>
</feature>
<name>A0A7K3RWT2_9ACTN</name>
<dbReference type="Gene3D" id="2.60.40.290">
    <property type="match status" value="1"/>
</dbReference>
<dbReference type="SMART" id="SM00637">
    <property type="entry name" value="CBD_II"/>
    <property type="match status" value="1"/>
</dbReference>
<sequence>MTPAPEIGRGLWDSEFGPMEAYARLCTRDTAAADRLVLQAEERSRTAEQDGVCAAEGLPTVVVALNSVLDTAVAWATVPTDRAWLSAPLLAWLERAGGADTPQPDTEEPLAVSGLRGLAASDGELFWWSCVEGMPDAWLARRLGRSAAQVREDVLRVTAEFRKRSSLAHSFRTQDSVCQSYAGLLDATARQCVLSLPMDLQGHLQQCPTCTEDFACLSADGTELPTAVAEAVLRWNGSAYVASRRKEPGNAVVSPAQQAPSRRSSRRRSRHSLGRCLPLLWVAGAVCGMALVASSLQLAKDSAFPRYVPPPRTMPEPDSDRPSGPPTTPEVSAPSRPGADASRPPGYDRVAKRDAQSKPPSTDRSPAQQADDGPSQGSDEPPRPPACTAVFDVTNSWDGGVEGRLILTPQWALNGWRVTFQLPDGTGIYTWDGIHTKEGSSVTVKPENYNRTFAAGTALSIGLVLNGDADNGTWLSDVRLDDRSCPL</sequence>
<evidence type="ECO:0000256" key="1">
    <source>
        <dbReference type="ARBA" id="ARBA00022729"/>
    </source>
</evidence>
<dbReference type="GO" id="GO:0030247">
    <property type="term" value="F:polysaccharide binding"/>
    <property type="evidence" value="ECO:0007669"/>
    <property type="project" value="UniProtKB-UniRule"/>
</dbReference>
<feature type="compositionally biased region" description="Polar residues" evidence="3">
    <location>
        <begin position="358"/>
        <end position="368"/>
    </location>
</feature>
<dbReference type="Pfam" id="PF00553">
    <property type="entry name" value="CBM_2"/>
    <property type="match status" value="1"/>
</dbReference>
<protein>
    <recommendedName>
        <fullName evidence="4">CBM2 domain-containing protein</fullName>
    </recommendedName>
</protein>
<evidence type="ECO:0000256" key="2">
    <source>
        <dbReference type="ARBA" id="ARBA00023326"/>
    </source>
</evidence>
<proteinExistence type="predicted"/>
<keyword evidence="1" id="KW-0732">Signal</keyword>
<dbReference type="RefSeq" id="WP_164202978.1">
    <property type="nucleotide sequence ID" value="NZ_JAAGMP010000704.1"/>
</dbReference>
<comment type="caution">
    <text evidence="5">The sequence shown here is derived from an EMBL/GenBank/DDBJ whole genome shotgun (WGS) entry which is preliminary data.</text>
</comment>
<dbReference type="AlphaFoldDB" id="A0A7K3RWT2"/>
<dbReference type="Proteomes" id="UP000469670">
    <property type="component" value="Unassembled WGS sequence"/>
</dbReference>
<feature type="domain" description="CBM2" evidence="4">
    <location>
        <begin position="380"/>
        <end position="487"/>
    </location>
</feature>
<keyword evidence="2" id="KW-0624">Polysaccharide degradation</keyword>
<reference evidence="5 6" key="1">
    <citation type="submission" date="2020-01" db="EMBL/GenBank/DDBJ databases">
        <title>Insect and environment-associated Actinomycetes.</title>
        <authorList>
            <person name="Currrie C."/>
            <person name="Chevrette M."/>
            <person name="Carlson C."/>
            <person name="Stubbendieck R."/>
            <person name="Wendt-Pienkowski E."/>
        </authorList>
    </citation>
    <scope>NUCLEOTIDE SEQUENCE [LARGE SCALE GENOMIC DNA]</scope>
    <source>
        <strain evidence="5 6">SID7590</strain>
    </source>
</reference>
<dbReference type="EMBL" id="JAAGMP010000704">
    <property type="protein sequence ID" value="NEC19706.1"/>
    <property type="molecule type" value="Genomic_DNA"/>
</dbReference>
<keyword evidence="2" id="KW-0119">Carbohydrate metabolism</keyword>
<dbReference type="InterPro" id="IPR008965">
    <property type="entry name" value="CBM2/CBM3_carb-bd_dom_sf"/>
</dbReference>
<dbReference type="PROSITE" id="PS51173">
    <property type="entry name" value="CBM2"/>
    <property type="match status" value="1"/>
</dbReference>
<evidence type="ECO:0000313" key="5">
    <source>
        <dbReference type="EMBL" id="NEC19706.1"/>
    </source>
</evidence>
<accession>A0A7K3RWT2</accession>
<dbReference type="InterPro" id="IPR012291">
    <property type="entry name" value="CBM2_carb-bd_dom_sf"/>
</dbReference>
<dbReference type="GO" id="GO:0004553">
    <property type="term" value="F:hydrolase activity, hydrolyzing O-glycosyl compounds"/>
    <property type="evidence" value="ECO:0007669"/>
    <property type="project" value="InterPro"/>
</dbReference>
<gene>
    <name evidence="5" type="ORF">G3I50_15785</name>
</gene>
<evidence type="ECO:0000313" key="6">
    <source>
        <dbReference type="Proteomes" id="UP000469670"/>
    </source>
</evidence>
<dbReference type="GO" id="GO:0000272">
    <property type="term" value="P:polysaccharide catabolic process"/>
    <property type="evidence" value="ECO:0007669"/>
    <property type="project" value="UniProtKB-KW"/>
</dbReference>
<evidence type="ECO:0000259" key="4">
    <source>
        <dbReference type="PROSITE" id="PS51173"/>
    </source>
</evidence>
<feature type="region of interest" description="Disordered" evidence="3">
    <location>
        <begin position="307"/>
        <end position="387"/>
    </location>
</feature>
<dbReference type="SUPFAM" id="SSF49384">
    <property type="entry name" value="Carbohydrate-binding domain"/>
    <property type="match status" value="1"/>
</dbReference>
<organism evidence="5 6">
    <name type="scientific">Streptomyces parvus</name>
    <dbReference type="NCBI Taxonomy" id="66428"/>
    <lineage>
        <taxon>Bacteria</taxon>
        <taxon>Bacillati</taxon>
        <taxon>Actinomycetota</taxon>
        <taxon>Actinomycetes</taxon>
        <taxon>Kitasatosporales</taxon>
        <taxon>Streptomycetaceae</taxon>
        <taxon>Streptomyces</taxon>
    </lineage>
</organism>
<evidence type="ECO:0000256" key="3">
    <source>
        <dbReference type="SAM" id="MobiDB-lite"/>
    </source>
</evidence>
<dbReference type="InterPro" id="IPR001919">
    <property type="entry name" value="CBD2"/>
</dbReference>